<proteinExistence type="predicted"/>
<sequence length="140" mass="15817">MATISMSCTFLSTARFANLKDKIQECVLQVEVMKPNVCLLTQGLGNLPKVVSLLFMEGPLVDCFLLGKLFAVRPSCTYLEVVLRRGKFLAKISYSFDQLLYSMDKNQSVEVCRIVSHNLDLAQYNSSAHIFQCFFNRCIS</sequence>
<name>A0AAD8GZF2_9APIA</name>
<dbReference type="AlphaFoldDB" id="A0AAD8GZF2"/>
<comment type="caution">
    <text evidence="1">The sequence shown here is derived from an EMBL/GenBank/DDBJ whole genome shotgun (WGS) entry which is preliminary data.</text>
</comment>
<dbReference type="EMBL" id="JAUIZM010000011">
    <property type="protein sequence ID" value="KAK1357594.1"/>
    <property type="molecule type" value="Genomic_DNA"/>
</dbReference>
<reference evidence="1" key="1">
    <citation type="submission" date="2023-02" db="EMBL/GenBank/DDBJ databases">
        <title>Genome of toxic invasive species Heracleum sosnowskyi carries increased number of genes despite the absence of recent whole-genome duplications.</title>
        <authorList>
            <person name="Schelkunov M."/>
            <person name="Shtratnikova V."/>
            <person name="Makarenko M."/>
            <person name="Klepikova A."/>
            <person name="Omelchenko D."/>
            <person name="Novikova G."/>
            <person name="Obukhova E."/>
            <person name="Bogdanov V."/>
            <person name="Penin A."/>
            <person name="Logacheva M."/>
        </authorList>
    </citation>
    <scope>NUCLEOTIDE SEQUENCE</scope>
    <source>
        <strain evidence="1">Hsosn_3</strain>
        <tissue evidence="1">Leaf</tissue>
    </source>
</reference>
<accession>A0AAD8GZF2</accession>
<evidence type="ECO:0000313" key="1">
    <source>
        <dbReference type="EMBL" id="KAK1357594.1"/>
    </source>
</evidence>
<gene>
    <name evidence="1" type="ORF">POM88_050850</name>
</gene>
<evidence type="ECO:0000313" key="2">
    <source>
        <dbReference type="Proteomes" id="UP001237642"/>
    </source>
</evidence>
<organism evidence="1 2">
    <name type="scientific">Heracleum sosnowskyi</name>
    <dbReference type="NCBI Taxonomy" id="360622"/>
    <lineage>
        <taxon>Eukaryota</taxon>
        <taxon>Viridiplantae</taxon>
        <taxon>Streptophyta</taxon>
        <taxon>Embryophyta</taxon>
        <taxon>Tracheophyta</taxon>
        <taxon>Spermatophyta</taxon>
        <taxon>Magnoliopsida</taxon>
        <taxon>eudicotyledons</taxon>
        <taxon>Gunneridae</taxon>
        <taxon>Pentapetalae</taxon>
        <taxon>asterids</taxon>
        <taxon>campanulids</taxon>
        <taxon>Apiales</taxon>
        <taxon>Apiaceae</taxon>
        <taxon>Apioideae</taxon>
        <taxon>apioid superclade</taxon>
        <taxon>Tordylieae</taxon>
        <taxon>Tordyliinae</taxon>
        <taxon>Heracleum</taxon>
    </lineage>
</organism>
<protein>
    <submittedName>
        <fullName evidence="1">Uncharacterized protein</fullName>
    </submittedName>
</protein>
<reference evidence="1" key="2">
    <citation type="submission" date="2023-05" db="EMBL/GenBank/DDBJ databases">
        <authorList>
            <person name="Schelkunov M.I."/>
        </authorList>
    </citation>
    <scope>NUCLEOTIDE SEQUENCE</scope>
    <source>
        <strain evidence="1">Hsosn_3</strain>
        <tissue evidence="1">Leaf</tissue>
    </source>
</reference>
<dbReference type="Proteomes" id="UP001237642">
    <property type="component" value="Unassembled WGS sequence"/>
</dbReference>
<keyword evidence="2" id="KW-1185">Reference proteome</keyword>